<evidence type="ECO:0000256" key="1">
    <source>
        <dbReference type="SAM" id="Coils"/>
    </source>
</evidence>
<evidence type="ECO:0000313" key="3">
    <source>
        <dbReference type="Proteomes" id="UP000683507"/>
    </source>
</evidence>
<dbReference type="EMBL" id="OU015584">
    <property type="protein sequence ID" value="CAG5079915.1"/>
    <property type="molecule type" value="Genomic_DNA"/>
</dbReference>
<keyword evidence="1" id="KW-0175">Coiled coil</keyword>
<proteinExistence type="predicted"/>
<protein>
    <submittedName>
        <fullName evidence="2">Uncharacterized protein</fullName>
    </submittedName>
</protein>
<dbReference type="AlphaFoldDB" id="A0A916JKV8"/>
<keyword evidence="3" id="KW-1185">Reference proteome</keyword>
<organism evidence="2 3">
    <name type="scientific">Parvicella tangerina</name>
    <dbReference type="NCBI Taxonomy" id="2829795"/>
    <lineage>
        <taxon>Bacteria</taxon>
        <taxon>Pseudomonadati</taxon>
        <taxon>Bacteroidota</taxon>
        <taxon>Flavobacteriia</taxon>
        <taxon>Flavobacteriales</taxon>
        <taxon>Parvicellaceae</taxon>
        <taxon>Parvicella</taxon>
    </lineage>
</organism>
<gene>
    <name evidence="2" type="ORF">CRYO30217_01118</name>
</gene>
<name>A0A916JKV8_9FLAO</name>
<feature type="coiled-coil region" evidence="1">
    <location>
        <begin position="16"/>
        <end position="46"/>
    </location>
</feature>
<dbReference type="Proteomes" id="UP000683507">
    <property type="component" value="Chromosome"/>
</dbReference>
<sequence>MLLVDKLINRELLTGYKNLERTIQHSSEILDEIQQVQNDLNETNIQRFDEF</sequence>
<dbReference type="KEGG" id="ptan:CRYO30217_01118"/>
<reference evidence="2" key="1">
    <citation type="submission" date="2021-04" db="EMBL/GenBank/DDBJ databases">
        <authorList>
            <person name="Rodrigo-Torres L."/>
            <person name="Arahal R. D."/>
            <person name="Lucena T."/>
        </authorList>
    </citation>
    <scope>NUCLEOTIDE SEQUENCE</scope>
    <source>
        <strain evidence="2">AS29M-1</strain>
    </source>
</reference>
<accession>A0A916JKV8</accession>
<evidence type="ECO:0000313" key="2">
    <source>
        <dbReference type="EMBL" id="CAG5079915.1"/>
    </source>
</evidence>